<name>A0ABP0M173_9DINO</name>
<evidence type="ECO:0000256" key="3">
    <source>
        <dbReference type="SAM" id="Phobius"/>
    </source>
</evidence>
<keyword evidence="3" id="KW-0472">Membrane</keyword>
<evidence type="ECO:0000313" key="5">
    <source>
        <dbReference type="Proteomes" id="UP001642464"/>
    </source>
</evidence>
<feature type="region of interest" description="Disordered" evidence="2">
    <location>
        <begin position="307"/>
        <end position="335"/>
    </location>
</feature>
<protein>
    <submittedName>
        <fullName evidence="4">Uncharacterized protein</fullName>
    </submittedName>
</protein>
<feature type="coiled-coil region" evidence="1">
    <location>
        <begin position="85"/>
        <end position="145"/>
    </location>
</feature>
<proteinExistence type="predicted"/>
<comment type="caution">
    <text evidence="4">The sequence shown here is derived from an EMBL/GenBank/DDBJ whole genome shotgun (WGS) entry which is preliminary data.</text>
</comment>
<feature type="compositionally biased region" description="Low complexity" evidence="2">
    <location>
        <begin position="307"/>
        <end position="320"/>
    </location>
</feature>
<keyword evidence="3" id="KW-1133">Transmembrane helix</keyword>
<dbReference type="EMBL" id="CAXAMM010019248">
    <property type="protein sequence ID" value="CAK9045251.1"/>
    <property type="molecule type" value="Genomic_DNA"/>
</dbReference>
<keyword evidence="1" id="KW-0175">Coiled coil</keyword>
<reference evidence="4 5" key="1">
    <citation type="submission" date="2024-02" db="EMBL/GenBank/DDBJ databases">
        <authorList>
            <person name="Chen Y."/>
            <person name="Shah S."/>
            <person name="Dougan E. K."/>
            <person name="Thang M."/>
            <person name="Chan C."/>
        </authorList>
    </citation>
    <scope>NUCLEOTIDE SEQUENCE [LARGE SCALE GENOMIC DNA]</scope>
</reference>
<feature type="region of interest" description="Disordered" evidence="2">
    <location>
        <begin position="214"/>
        <end position="269"/>
    </location>
</feature>
<evidence type="ECO:0000256" key="2">
    <source>
        <dbReference type="SAM" id="MobiDB-lite"/>
    </source>
</evidence>
<keyword evidence="3" id="KW-0812">Transmembrane</keyword>
<organism evidence="4 5">
    <name type="scientific">Durusdinium trenchii</name>
    <dbReference type="NCBI Taxonomy" id="1381693"/>
    <lineage>
        <taxon>Eukaryota</taxon>
        <taxon>Sar</taxon>
        <taxon>Alveolata</taxon>
        <taxon>Dinophyceae</taxon>
        <taxon>Suessiales</taxon>
        <taxon>Symbiodiniaceae</taxon>
        <taxon>Durusdinium</taxon>
    </lineage>
</organism>
<gene>
    <name evidence="4" type="ORF">SCF082_LOCUS25587</name>
</gene>
<sequence>MAALALVWTELAQAKMCTLPYFGGKTGPAAASATCKSSKECCGDLVCEGSVCLPKAKMAAAEAAYVAHLVIADAMNDAVNLAVNLDKASEAIADASDKVKAAAKKAAVQVGKASDAANAKVKELKGKAEAKMTEVQKKIAAEKDKKATAAKKSIDDLHKKSKDVIESTTAKWVSFKADEAASKGGDKTGSSGGAAAGGGFDKYYKKYMAGAGGSPGGSSSSKGSDAKGGAAAGGGAPDWKKFVPGSDTAGSKKPGASDDKKGGATAPGGMDWAKFVPKLVSFAAGSSGGGGSPGGFDWHKFFPGAGKTSNAAAAAPASDSGPPPEQKPGAEGSPCGKTPYKDFGKCKKSSLTCETHPLFTAFAPGKCVKKKDTSNRRRLRQLADADASKLKMPKSTTPGTLGGPCGKWELGKMDFGACKDDLTCTAQDQISLKYFGATYGFPNMCSNKTGPSSMSSGAMGASADYTTGPAGKYVGGKKMSMAAAAPGSQYVAGSTGYAKSGFGAKDYEKGPAKMPKGVKGFDPKKLSMAVADKASDAALDAADQAELLAHKLLAAAAQVREAAAQLKKEANGTDDSGDVAAAPDADSTAMFEGGPMLQVSSHFWLTSLALAALGSAGVLYHKMKRSSNPYRRI</sequence>
<evidence type="ECO:0000256" key="1">
    <source>
        <dbReference type="SAM" id="Coils"/>
    </source>
</evidence>
<feature type="compositionally biased region" description="Low complexity" evidence="2">
    <location>
        <begin position="217"/>
        <end position="229"/>
    </location>
</feature>
<evidence type="ECO:0000313" key="4">
    <source>
        <dbReference type="EMBL" id="CAK9045251.1"/>
    </source>
</evidence>
<feature type="transmembrane region" description="Helical" evidence="3">
    <location>
        <begin position="603"/>
        <end position="621"/>
    </location>
</feature>
<keyword evidence="5" id="KW-1185">Reference proteome</keyword>
<accession>A0ABP0M173</accession>
<dbReference type="Proteomes" id="UP001642464">
    <property type="component" value="Unassembled WGS sequence"/>
</dbReference>